<proteinExistence type="predicted"/>
<evidence type="ECO:0000313" key="2">
    <source>
        <dbReference type="EMBL" id="CAD7672914.1"/>
    </source>
</evidence>
<feature type="compositionally biased region" description="Basic residues" evidence="1">
    <location>
        <begin position="70"/>
        <end position="79"/>
    </location>
</feature>
<organism evidence="2 3">
    <name type="scientific">Nyctereutes procyonoides</name>
    <name type="common">Raccoon dog</name>
    <name type="synonym">Canis procyonoides</name>
    <dbReference type="NCBI Taxonomy" id="34880"/>
    <lineage>
        <taxon>Eukaryota</taxon>
        <taxon>Metazoa</taxon>
        <taxon>Chordata</taxon>
        <taxon>Craniata</taxon>
        <taxon>Vertebrata</taxon>
        <taxon>Euteleostomi</taxon>
        <taxon>Mammalia</taxon>
        <taxon>Eutheria</taxon>
        <taxon>Laurasiatheria</taxon>
        <taxon>Carnivora</taxon>
        <taxon>Caniformia</taxon>
        <taxon>Canidae</taxon>
        <taxon>Nyctereutes</taxon>
    </lineage>
</organism>
<sequence length="439" mass="44966">MAGEGMSLCTDDQSESLFLDVSHHAVKMLRLDNKTMQGQMEGSPRGKKPCQLRATPGPFLRLETRGFRRLGRGRGRGRGRGGLGQGKFGAEGAAGARGLRGWRAGEVTGCGLWRSSRPGAQGRGSTGTGAAAEPAAGSRERGAGARGVSALARGELGSELRQRLPPGPRGPPPAESGAESSAPSKSRLFSPFLCTPQPLSLRSSKLRGAGGGVLRAERPGKPGAVQGCSEPAGAPRPARGPGPRPRRRVRLRSADAGGRRVGGTATTRLLCLARSQSRARPGGGGGSHFMAPGPTSLSAPPPSGLVTWGGGPPRRPLLGFSVLDAASLTGGFWEVQATTRLPVVLGLWPREDGAPEPKPGASLLGGGRSLGGSLLGLIVRRDCAWGPAGDADPAPRALDRSGDCGGRARGRSETGASPVWKRTSRGPGRAVVGDRGPRS</sequence>
<dbReference type="Proteomes" id="UP000645828">
    <property type="component" value="Unassembled WGS sequence"/>
</dbReference>
<feature type="region of interest" description="Disordered" evidence="1">
    <location>
        <begin position="386"/>
        <end position="439"/>
    </location>
</feature>
<name>A0A811Y6Z4_NYCPR</name>
<feature type="compositionally biased region" description="Pro residues" evidence="1">
    <location>
        <begin position="165"/>
        <end position="174"/>
    </location>
</feature>
<feature type="region of interest" description="Disordered" evidence="1">
    <location>
        <begin position="36"/>
        <end position="55"/>
    </location>
</feature>
<feature type="compositionally biased region" description="Low complexity" evidence="1">
    <location>
        <begin position="175"/>
        <end position="184"/>
    </location>
</feature>
<feature type="compositionally biased region" description="Gly residues" evidence="1">
    <location>
        <begin position="80"/>
        <end position="89"/>
    </location>
</feature>
<evidence type="ECO:0000256" key="1">
    <source>
        <dbReference type="SAM" id="MobiDB-lite"/>
    </source>
</evidence>
<dbReference type="AlphaFoldDB" id="A0A811Y6Z4"/>
<keyword evidence="3" id="KW-1185">Reference proteome</keyword>
<dbReference type="EMBL" id="CAJHUB010000669">
    <property type="protein sequence ID" value="CAD7672914.1"/>
    <property type="molecule type" value="Genomic_DNA"/>
</dbReference>
<protein>
    <submittedName>
        <fullName evidence="2">(raccoon dog) hypothetical protein</fullName>
    </submittedName>
</protein>
<evidence type="ECO:0000313" key="3">
    <source>
        <dbReference type="Proteomes" id="UP000645828"/>
    </source>
</evidence>
<gene>
    <name evidence="2" type="ORF">NYPRO_LOCUS5708</name>
</gene>
<accession>A0A811Y6Z4</accession>
<comment type="caution">
    <text evidence="2">The sequence shown here is derived from an EMBL/GenBank/DDBJ whole genome shotgun (WGS) entry which is preliminary data.</text>
</comment>
<reference evidence="2" key="1">
    <citation type="submission" date="2020-12" db="EMBL/GenBank/DDBJ databases">
        <authorList>
            <consortium name="Molecular Ecology Group"/>
        </authorList>
    </citation>
    <scope>NUCLEOTIDE SEQUENCE</scope>
    <source>
        <strain evidence="2">TBG_1078</strain>
    </source>
</reference>
<feature type="compositionally biased region" description="Low complexity" evidence="1">
    <location>
        <begin position="386"/>
        <end position="395"/>
    </location>
</feature>
<feature type="region of interest" description="Disordered" evidence="1">
    <location>
        <begin position="70"/>
        <end position="96"/>
    </location>
</feature>
<feature type="region of interest" description="Disordered" evidence="1">
    <location>
        <begin position="110"/>
        <end position="261"/>
    </location>
</feature>
<feature type="compositionally biased region" description="Low complexity" evidence="1">
    <location>
        <begin position="128"/>
        <end position="137"/>
    </location>
</feature>